<accession>A0ACD1AA46</accession>
<name>A0ACD1AA46_9FIRM</name>
<organism evidence="1 2">
    <name type="scientific">Anoxybacterium hadale</name>
    <dbReference type="NCBI Taxonomy" id="3408580"/>
    <lineage>
        <taxon>Bacteria</taxon>
        <taxon>Bacillati</taxon>
        <taxon>Bacillota</taxon>
        <taxon>Clostridia</taxon>
        <taxon>Peptostreptococcales</taxon>
        <taxon>Anaerovoracaceae</taxon>
        <taxon>Anoxybacterium</taxon>
    </lineage>
</organism>
<evidence type="ECO:0000313" key="1">
    <source>
        <dbReference type="EMBL" id="QOX63398.1"/>
    </source>
</evidence>
<protein>
    <submittedName>
        <fullName evidence="1">CBS domain-containing protein</fullName>
    </submittedName>
</protein>
<sequence length="349" mass="39938">MDEWKKILIPADTEIQKTIEMIDKNGMQIAFVVDREQKLLGTVTDGDIRRGLLKGIGLNRSVIEIMNQRPVTIPAMKNKKSVLQILKINKLRHLPVVDDSGIVIGIERLDDLIQPEKFDHWVLIMAGGLGKRLSPLTEHCPKPMLNIGGKPILETMLINLIEQGFRRFCVSVHYKAEQIQGYFGDGTKWGVEIRYIQEEVMLGTAGALSLLPVRTDKPILVMNGDILTKLSMDQMLNFHEMHQVHATVAVRSYDYQVPYGVIKASRDRLIGFEEKPVYSSLVNAGIYTINPEVIERIPKNQYYDMDQLLKNMLQEEAPLAVFPIREYWIDIGTMKEFNRAVEEYNEVFQ</sequence>
<keyword evidence="2" id="KW-1185">Reference proteome</keyword>
<dbReference type="EMBL" id="CP042469">
    <property type="protein sequence ID" value="QOX63398.1"/>
    <property type="molecule type" value="Genomic_DNA"/>
</dbReference>
<dbReference type="Proteomes" id="UP000594014">
    <property type="component" value="Chromosome"/>
</dbReference>
<reference evidence="1" key="1">
    <citation type="submission" date="2019-08" db="EMBL/GenBank/DDBJ databases">
        <title>Genome sequence of Clostridiales bacterium MT110.</title>
        <authorList>
            <person name="Cao J."/>
        </authorList>
    </citation>
    <scope>NUCLEOTIDE SEQUENCE</scope>
    <source>
        <strain evidence="1">MT110</strain>
    </source>
</reference>
<proteinExistence type="predicted"/>
<gene>
    <name evidence="1" type="ORF">FRZ06_08545</name>
</gene>
<evidence type="ECO:0000313" key="2">
    <source>
        <dbReference type="Proteomes" id="UP000594014"/>
    </source>
</evidence>